<dbReference type="Proteomes" id="UP000019423">
    <property type="component" value="Chromosome"/>
</dbReference>
<dbReference type="AlphaFoldDB" id="W8EUC1"/>
<evidence type="ECO:0000256" key="1">
    <source>
        <dbReference type="SAM" id="MobiDB-lite"/>
    </source>
</evidence>
<protein>
    <submittedName>
        <fullName evidence="2">Uncharacterized protein</fullName>
    </submittedName>
</protein>
<evidence type="ECO:0000313" key="3">
    <source>
        <dbReference type="Proteomes" id="UP000019423"/>
    </source>
</evidence>
<organism evidence="2 3">
    <name type="scientific">Hymenobacter swuensis DY53</name>
    <dbReference type="NCBI Taxonomy" id="1227739"/>
    <lineage>
        <taxon>Bacteria</taxon>
        <taxon>Pseudomonadati</taxon>
        <taxon>Bacteroidota</taxon>
        <taxon>Cytophagia</taxon>
        <taxon>Cytophagales</taxon>
        <taxon>Hymenobacteraceae</taxon>
        <taxon>Hymenobacter</taxon>
    </lineage>
</organism>
<dbReference type="KEGG" id="hsw:Hsw_0513"/>
<name>W8EUC1_9BACT</name>
<sequence length="37" mass="4128">MKIRRRRRPIGPVRGINPKKAPPAGARGAFRKCNSIT</sequence>
<dbReference type="EMBL" id="CP007145">
    <property type="protein sequence ID" value="AHJ96108.1"/>
    <property type="molecule type" value="Genomic_DNA"/>
</dbReference>
<proteinExistence type="predicted"/>
<feature type="region of interest" description="Disordered" evidence="1">
    <location>
        <begin position="1"/>
        <end position="37"/>
    </location>
</feature>
<keyword evidence="3" id="KW-1185">Reference proteome</keyword>
<accession>W8EUC1</accession>
<feature type="compositionally biased region" description="Low complexity" evidence="1">
    <location>
        <begin position="10"/>
        <end position="37"/>
    </location>
</feature>
<reference evidence="2 3" key="1">
    <citation type="submission" date="2014-01" db="EMBL/GenBank/DDBJ databases">
        <title>Complete genome sequence of ionizing-radiation resistance bacterium Hymenobacter swuensis DY53.</title>
        <authorList>
            <person name="Jung J.-H."/>
            <person name="Jeong S.-W."/>
            <person name="Joe M.-H."/>
            <person name="Cho y.-j."/>
            <person name="Kim M.-K."/>
            <person name="Lim S.-Y."/>
        </authorList>
    </citation>
    <scope>NUCLEOTIDE SEQUENCE [LARGE SCALE GENOMIC DNA]</scope>
    <source>
        <strain evidence="2 3">DY53</strain>
    </source>
</reference>
<gene>
    <name evidence="2" type="ORF">Hsw_0513</name>
</gene>
<evidence type="ECO:0000313" key="2">
    <source>
        <dbReference type="EMBL" id="AHJ96108.1"/>
    </source>
</evidence>
<dbReference type="HOGENOM" id="CLU_3344552_0_0_10"/>